<dbReference type="AlphaFoldDB" id="A0A2M8J354"/>
<keyword evidence="1" id="KW-1133">Transmembrane helix</keyword>
<evidence type="ECO:0000313" key="3">
    <source>
        <dbReference type="Proteomes" id="UP000231553"/>
    </source>
</evidence>
<accession>A0A2M8J354</accession>
<gene>
    <name evidence="2" type="ORF">CVM52_08295</name>
</gene>
<organism evidence="2 3">
    <name type="scientific">Pseudooceanicola lipolyticus</name>
    <dbReference type="NCBI Taxonomy" id="2029104"/>
    <lineage>
        <taxon>Bacteria</taxon>
        <taxon>Pseudomonadati</taxon>
        <taxon>Pseudomonadota</taxon>
        <taxon>Alphaproteobacteria</taxon>
        <taxon>Rhodobacterales</taxon>
        <taxon>Paracoccaceae</taxon>
        <taxon>Pseudooceanicola</taxon>
    </lineage>
</organism>
<dbReference type="EMBL" id="PGTB01000020">
    <property type="protein sequence ID" value="PJE37178.1"/>
    <property type="molecule type" value="Genomic_DNA"/>
</dbReference>
<evidence type="ECO:0008006" key="4">
    <source>
        <dbReference type="Google" id="ProtNLM"/>
    </source>
</evidence>
<dbReference type="Proteomes" id="UP000231553">
    <property type="component" value="Unassembled WGS sequence"/>
</dbReference>
<feature type="transmembrane region" description="Helical" evidence="1">
    <location>
        <begin position="6"/>
        <end position="25"/>
    </location>
</feature>
<protein>
    <recommendedName>
        <fullName evidence="4">Cation/multidrug efflux pump</fullName>
    </recommendedName>
</protein>
<dbReference type="RefSeq" id="WP_100162043.1">
    <property type="nucleotide sequence ID" value="NZ_PGTB01000020.1"/>
</dbReference>
<comment type="caution">
    <text evidence="2">The sequence shown here is derived from an EMBL/GenBank/DDBJ whole genome shotgun (WGS) entry which is preliminary data.</text>
</comment>
<keyword evidence="1" id="KW-0812">Transmembrane</keyword>
<keyword evidence="1" id="KW-0472">Membrane</keyword>
<proteinExistence type="predicted"/>
<evidence type="ECO:0000256" key="1">
    <source>
        <dbReference type="SAM" id="Phobius"/>
    </source>
</evidence>
<sequence length="91" mass="10255">MGFVRLTIVGLIVMTAAYFLISLYSRSVRREKLEKRWAAEHPGATDMAARAAYVEKGMAEYHASLRPKLILLVYVIPVIVVAAIHIVTTYY</sequence>
<evidence type="ECO:0000313" key="2">
    <source>
        <dbReference type="EMBL" id="PJE37178.1"/>
    </source>
</evidence>
<reference evidence="2 3" key="1">
    <citation type="journal article" date="2018" name="Int. J. Syst. Evol. Microbiol.">
        <title>Pseudooceanicola lipolyticus sp. nov., a marine alphaproteobacterium, reclassification of Oceanicola flagellatus as Pseudooceanicola flagellatus comb. nov. and emended description of the genus Pseudooceanicola.</title>
        <authorList>
            <person name="Huang M.-M."/>
            <person name="Guo L.-L."/>
            <person name="Wu Y.-H."/>
            <person name="Lai Q.-L."/>
            <person name="Shao Z.-Z."/>
            <person name="Wang C.-S."/>
            <person name="Wu M."/>
            <person name="Xu X.-W."/>
        </authorList>
    </citation>
    <scope>NUCLEOTIDE SEQUENCE [LARGE SCALE GENOMIC DNA]</scope>
    <source>
        <strain evidence="2 3">157</strain>
    </source>
</reference>
<feature type="transmembrane region" description="Helical" evidence="1">
    <location>
        <begin position="69"/>
        <end position="88"/>
    </location>
</feature>
<keyword evidence="3" id="KW-1185">Reference proteome</keyword>
<name>A0A2M8J354_9RHOB</name>
<dbReference type="OrthoDB" id="7632202at2"/>